<accession>A0A4Q0UB67</accession>
<dbReference type="SUPFAM" id="SSF56317">
    <property type="entry name" value="Carbon-nitrogen hydrolase"/>
    <property type="match status" value="1"/>
</dbReference>
<dbReference type="InterPro" id="IPR003010">
    <property type="entry name" value="C-N_Hydrolase"/>
</dbReference>
<reference evidence="1" key="2">
    <citation type="submission" date="2021-09" db="EMBL/GenBank/DDBJ databases">
        <authorList>
            <person name="Gilroy R."/>
        </authorList>
    </citation>
    <scope>NUCLEOTIDE SEQUENCE</scope>
    <source>
        <strain evidence="1">4100</strain>
    </source>
</reference>
<dbReference type="Proteomes" id="UP000711407">
    <property type="component" value="Unassembled WGS sequence"/>
</dbReference>
<sequence length="264" mass="30219">MKIAILPMDIAWGQKEENLISTAEKLRHVHHDTDVVVLPETFTTGFVRKREQLRELAETSDGHTMDDVHRWAKFFKFAIAGSFIACDKSRTTFYNRAFFIEPSGDETFYDKHHLFIPSGEGEAYTAGRKLPPVVRYMGWDFALAICYDMRFPEWLRNRQGRYEVLLLPASWPDARRLAWDILVRARAVENQAYVVAANRSGSDPGGEYSVNSSVIIDHMGRCISTIDTQHGIVYATLDHEALREARRSLPVLEHQDPFTLDATD</sequence>
<name>A0A4Q0UB67_9BACT</name>
<reference evidence="1" key="1">
    <citation type="journal article" date="2021" name="PeerJ">
        <title>Extensive microbial diversity within the chicken gut microbiome revealed by metagenomics and culture.</title>
        <authorList>
            <person name="Gilroy R."/>
            <person name="Ravi A."/>
            <person name="Getino M."/>
            <person name="Pursley I."/>
            <person name="Horton D.L."/>
            <person name="Alikhan N.F."/>
            <person name="Baker D."/>
            <person name="Gharbi K."/>
            <person name="Hall N."/>
            <person name="Watson M."/>
            <person name="Adriaenssens E.M."/>
            <person name="Foster-Nyarko E."/>
            <person name="Jarju S."/>
            <person name="Secka A."/>
            <person name="Antonio M."/>
            <person name="Oren A."/>
            <person name="Chaudhuri R.R."/>
            <person name="La Ragione R."/>
            <person name="Hildebrand F."/>
            <person name="Pallen M.J."/>
        </authorList>
    </citation>
    <scope>NUCLEOTIDE SEQUENCE</scope>
    <source>
        <strain evidence="1">4100</strain>
    </source>
</reference>
<dbReference type="InterPro" id="IPR036526">
    <property type="entry name" value="C-N_Hydrolase_sf"/>
</dbReference>
<dbReference type="PANTHER" id="PTHR47799:SF1">
    <property type="entry name" value="OMEGA-AMIDASE YAFV"/>
    <property type="match status" value="1"/>
</dbReference>
<dbReference type="GO" id="GO:0050152">
    <property type="term" value="F:omega-amidase activity"/>
    <property type="evidence" value="ECO:0007669"/>
    <property type="project" value="TreeGrafter"/>
</dbReference>
<evidence type="ECO:0000313" key="1">
    <source>
        <dbReference type="EMBL" id="HJE38606.1"/>
    </source>
</evidence>
<organism evidence="1 2">
    <name type="scientific">Candidatus Amulumruptor caecigallinarius</name>
    <dbReference type="NCBI Taxonomy" id="2109911"/>
    <lineage>
        <taxon>Bacteria</taxon>
        <taxon>Pseudomonadati</taxon>
        <taxon>Bacteroidota</taxon>
        <taxon>Bacteroidia</taxon>
        <taxon>Bacteroidales</taxon>
        <taxon>Muribaculaceae</taxon>
        <taxon>Candidatus Amulumruptor</taxon>
    </lineage>
</organism>
<dbReference type="InterPro" id="IPR052737">
    <property type="entry name" value="Omega-amidase_YafV"/>
</dbReference>
<proteinExistence type="predicted"/>
<dbReference type="PROSITE" id="PS50263">
    <property type="entry name" value="CN_HYDROLASE"/>
    <property type="match status" value="1"/>
</dbReference>
<dbReference type="EMBL" id="DYXT01000017">
    <property type="protein sequence ID" value="HJE38606.1"/>
    <property type="molecule type" value="Genomic_DNA"/>
</dbReference>
<evidence type="ECO:0000313" key="2">
    <source>
        <dbReference type="Proteomes" id="UP000711407"/>
    </source>
</evidence>
<dbReference type="Pfam" id="PF00795">
    <property type="entry name" value="CN_hydrolase"/>
    <property type="match status" value="1"/>
</dbReference>
<dbReference type="GO" id="GO:0106008">
    <property type="term" value="F:2-oxoglutaramate amidase activity"/>
    <property type="evidence" value="ECO:0007669"/>
    <property type="project" value="TreeGrafter"/>
</dbReference>
<dbReference type="AlphaFoldDB" id="A0A4Q0UB67"/>
<comment type="caution">
    <text evidence="1">The sequence shown here is derived from an EMBL/GenBank/DDBJ whole genome shotgun (WGS) entry which is preliminary data.</text>
</comment>
<dbReference type="Gene3D" id="3.60.110.10">
    <property type="entry name" value="Carbon-nitrogen hydrolase"/>
    <property type="match status" value="1"/>
</dbReference>
<protein>
    <submittedName>
        <fullName evidence="1">Nitrilase family protein</fullName>
    </submittedName>
</protein>
<gene>
    <name evidence="1" type="ORF">K8V47_02435</name>
</gene>
<dbReference type="PANTHER" id="PTHR47799">
    <property type="entry name" value="OMEGA-AMIDASE YAFV"/>
    <property type="match status" value="1"/>
</dbReference>